<evidence type="ECO:0000313" key="2">
    <source>
        <dbReference type="EMBL" id="KAF6807745.1"/>
    </source>
</evidence>
<dbReference type="Proteomes" id="UP000639643">
    <property type="component" value="Unassembled WGS sequence"/>
</dbReference>
<evidence type="ECO:0000313" key="3">
    <source>
        <dbReference type="Proteomes" id="UP000639643"/>
    </source>
</evidence>
<dbReference type="OrthoDB" id="10552829at2759"/>
<keyword evidence="3" id="KW-1185">Reference proteome</keyword>
<feature type="coiled-coil region" evidence="1">
    <location>
        <begin position="103"/>
        <end position="137"/>
    </location>
</feature>
<sequence length="236" mass="27321">MERTTSVPSIPPHGAPFKIFFYFPPSDFRRSQHYETVIATYQLDRLLKKDNHSDIFSLRHVSIDAPDPNPTGCVLEARRFIIDGSDGLPPRTLQYRLRSAKRLAKLTELEESQRTEVKKVELQVRAAERNRDRSYKEWSKTWSDYMFDQEADAYSDLLELAMVSWKKLKNIEKDYAAVLWQYLCLLVSRKGTKSIASAVTALVLLIKAAEEHDQRLEAFDEETEFDGLEALFTLPD</sequence>
<protein>
    <submittedName>
        <fullName evidence="2">Uncharacterized protein</fullName>
    </submittedName>
</protein>
<comment type="caution">
    <text evidence="2">The sequence shown here is derived from an EMBL/GenBank/DDBJ whole genome shotgun (WGS) entry which is preliminary data.</text>
</comment>
<evidence type="ECO:0000256" key="1">
    <source>
        <dbReference type="SAM" id="Coils"/>
    </source>
</evidence>
<accession>A0A8H6J727</accession>
<gene>
    <name evidence="2" type="ORF">CMUS01_14047</name>
</gene>
<dbReference type="EMBL" id="WIGM01000962">
    <property type="protein sequence ID" value="KAF6807745.1"/>
    <property type="molecule type" value="Genomic_DNA"/>
</dbReference>
<proteinExistence type="predicted"/>
<reference evidence="2" key="1">
    <citation type="journal article" date="2020" name="Phytopathology">
        <title>Genome Sequence Resources of Colletotrichum truncatum, C. plurivorum, C. musicola, and C. sojae: Four Species Pathogenic to Soybean (Glycine max).</title>
        <authorList>
            <person name="Rogerio F."/>
            <person name="Boufleur T.R."/>
            <person name="Ciampi-Guillardi M."/>
            <person name="Sukno S.A."/>
            <person name="Thon M.R."/>
            <person name="Massola Junior N.S."/>
            <person name="Baroncelli R."/>
        </authorList>
    </citation>
    <scope>NUCLEOTIDE SEQUENCE</scope>
    <source>
        <strain evidence="2">LFN0074</strain>
    </source>
</reference>
<organism evidence="2 3">
    <name type="scientific">Colletotrichum musicola</name>
    <dbReference type="NCBI Taxonomy" id="2175873"/>
    <lineage>
        <taxon>Eukaryota</taxon>
        <taxon>Fungi</taxon>
        <taxon>Dikarya</taxon>
        <taxon>Ascomycota</taxon>
        <taxon>Pezizomycotina</taxon>
        <taxon>Sordariomycetes</taxon>
        <taxon>Hypocreomycetidae</taxon>
        <taxon>Glomerellales</taxon>
        <taxon>Glomerellaceae</taxon>
        <taxon>Colletotrichum</taxon>
        <taxon>Colletotrichum orchidearum species complex</taxon>
    </lineage>
</organism>
<keyword evidence="1" id="KW-0175">Coiled coil</keyword>
<name>A0A8H6J727_9PEZI</name>
<dbReference type="AlphaFoldDB" id="A0A8H6J727"/>